<feature type="transmembrane region" description="Helical" evidence="9">
    <location>
        <begin position="226"/>
        <end position="252"/>
    </location>
</feature>
<comment type="similarity">
    <text evidence="8">Belongs to the binding-protein-dependent transport system permease family. LivHM subfamily.</text>
</comment>
<dbReference type="InterPro" id="IPR052157">
    <property type="entry name" value="BCAA_transport_permease"/>
</dbReference>
<evidence type="ECO:0000256" key="7">
    <source>
        <dbReference type="ARBA" id="ARBA00023136"/>
    </source>
</evidence>
<dbReference type="CDD" id="cd06582">
    <property type="entry name" value="TM_PBP1_LivH_like"/>
    <property type="match status" value="1"/>
</dbReference>
<protein>
    <submittedName>
        <fullName evidence="10">Branched-chain amino acid transport system permease protein</fullName>
    </submittedName>
</protein>
<dbReference type="Proteomes" id="UP000318297">
    <property type="component" value="Unassembled WGS sequence"/>
</dbReference>
<evidence type="ECO:0000256" key="3">
    <source>
        <dbReference type="ARBA" id="ARBA00022475"/>
    </source>
</evidence>
<evidence type="ECO:0000313" key="11">
    <source>
        <dbReference type="Proteomes" id="UP000318297"/>
    </source>
</evidence>
<comment type="caution">
    <text evidence="10">The sequence shown here is derived from an EMBL/GenBank/DDBJ whole genome shotgun (WGS) entry which is preliminary data.</text>
</comment>
<dbReference type="AlphaFoldDB" id="A0A561DWX5"/>
<evidence type="ECO:0000256" key="8">
    <source>
        <dbReference type="ARBA" id="ARBA00037998"/>
    </source>
</evidence>
<feature type="transmembrane region" description="Helical" evidence="9">
    <location>
        <begin position="193"/>
        <end position="214"/>
    </location>
</feature>
<keyword evidence="7 9" id="KW-0472">Membrane</keyword>
<proteinExistence type="inferred from homology"/>
<dbReference type="GO" id="GO:0006865">
    <property type="term" value="P:amino acid transport"/>
    <property type="evidence" value="ECO:0007669"/>
    <property type="project" value="UniProtKB-KW"/>
</dbReference>
<keyword evidence="6 9" id="KW-1133">Transmembrane helix</keyword>
<feature type="transmembrane region" description="Helical" evidence="9">
    <location>
        <begin position="95"/>
        <end position="114"/>
    </location>
</feature>
<keyword evidence="2" id="KW-0813">Transport</keyword>
<evidence type="ECO:0000256" key="2">
    <source>
        <dbReference type="ARBA" id="ARBA00022448"/>
    </source>
</evidence>
<feature type="transmembrane region" description="Helical" evidence="9">
    <location>
        <begin position="6"/>
        <end position="28"/>
    </location>
</feature>
<evidence type="ECO:0000256" key="4">
    <source>
        <dbReference type="ARBA" id="ARBA00022692"/>
    </source>
</evidence>
<dbReference type="OrthoDB" id="9807115at2"/>
<keyword evidence="3" id="KW-1003">Cell membrane</keyword>
<reference evidence="10 11" key="1">
    <citation type="submission" date="2019-06" db="EMBL/GenBank/DDBJ databases">
        <title>Sequencing the genomes of 1000 actinobacteria strains.</title>
        <authorList>
            <person name="Klenk H.-P."/>
        </authorList>
    </citation>
    <scope>NUCLEOTIDE SEQUENCE [LARGE SCALE GENOMIC DNA]</scope>
    <source>
        <strain evidence="10 11">DSM 19560</strain>
    </source>
</reference>
<name>A0A561DWX5_9MICO</name>
<feature type="transmembrane region" description="Helical" evidence="9">
    <location>
        <begin position="259"/>
        <end position="285"/>
    </location>
</feature>
<gene>
    <name evidence="10" type="ORF">BKA23_3245</name>
</gene>
<keyword evidence="11" id="KW-1185">Reference proteome</keyword>
<evidence type="ECO:0000256" key="5">
    <source>
        <dbReference type="ARBA" id="ARBA00022970"/>
    </source>
</evidence>
<feature type="transmembrane region" description="Helical" evidence="9">
    <location>
        <begin position="60"/>
        <end position="83"/>
    </location>
</feature>
<accession>A0A561DWX5</accession>
<organism evidence="10 11">
    <name type="scientific">Rudaeicoccus suwonensis</name>
    <dbReference type="NCBI Taxonomy" id="657409"/>
    <lineage>
        <taxon>Bacteria</taxon>
        <taxon>Bacillati</taxon>
        <taxon>Actinomycetota</taxon>
        <taxon>Actinomycetes</taxon>
        <taxon>Micrococcales</taxon>
        <taxon>Dermacoccaceae</taxon>
        <taxon>Rudaeicoccus</taxon>
    </lineage>
</organism>
<evidence type="ECO:0000256" key="6">
    <source>
        <dbReference type="ARBA" id="ARBA00022989"/>
    </source>
</evidence>
<dbReference type="PANTHER" id="PTHR11795:SF451">
    <property type="entry name" value="ABC TRANSPORTER PERMEASE PROTEIN"/>
    <property type="match status" value="1"/>
</dbReference>
<sequence>MSTFLTYLISGVTAGSIYAMMALALVVVFRSSSTINFAQGEFALFCSFVAWWLTTKGWSMIAAVFVAMAVGFVMGVLTERFLVRPVRRRNEVATLIIGIGLFTALNGADGWIWGPANKTFPELLPSGAGDYFSVGGARLHYDSIGIFLSLLLVVGILMLLFQRTPLGLQMRAVATNPESAALSGVKVGRVLSVSWGISAAIGAFAGVLLIPVLPPNQLSLSSFFNILIMASAAALFGGLDSVTGAVVGGLALGVGESMLSGYVTFLGGSLQLTIALLIIVLVLVFKPTGIFGAQRIERV</sequence>
<dbReference type="PANTHER" id="PTHR11795">
    <property type="entry name" value="BRANCHED-CHAIN AMINO ACID TRANSPORT SYSTEM PERMEASE PROTEIN LIVH"/>
    <property type="match status" value="1"/>
</dbReference>
<dbReference type="Pfam" id="PF02653">
    <property type="entry name" value="BPD_transp_2"/>
    <property type="match status" value="1"/>
</dbReference>
<keyword evidence="5" id="KW-0029">Amino-acid transport</keyword>
<dbReference type="EMBL" id="VIVQ01000004">
    <property type="protein sequence ID" value="TWE07878.1"/>
    <property type="molecule type" value="Genomic_DNA"/>
</dbReference>
<evidence type="ECO:0000256" key="9">
    <source>
        <dbReference type="SAM" id="Phobius"/>
    </source>
</evidence>
<evidence type="ECO:0000256" key="1">
    <source>
        <dbReference type="ARBA" id="ARBA00004651"/>
    </source>
</evidence>
<keyword evidence="4 9" id="KW-0812">Transmembrane</keyword>
<dbReference type="GO" id="GO:0005886">
    <property type="term" value="C:plasma membrane"/>
    <property type="evidence" value="ECO:0007669"/>
    <property type="project" value="UniProtKB-SubCell"/>
</dbReference>
<evidence type="ECO:0000313" key="10">
    <source>
        <dbReference type="EMBL" id="TWE07878.1"/>
    </source>
</evidence>
<comment type="subcellular location">
    <subcellularLocation>
        <location evidence="1">Cell membrane</location>
        <topology evidence="1">Multi-pass membrane protein</topology>
    </subcellularLocation>
</comment>
<feature type="transmembrane region" description="Helical" evidence="9">
    <location>
        <begin position="143"/>
        <end position="161"/>
    </location>
</feature>
<dbReference type="InterPro" id="IPR001851">
    <property type="entry name" value="ABC_transp_permease"/>
</dbReference>
<dbReference type="GO" id="GO:0022857">
    <property type="term" value="F:transmembrane transporter activity"/>
    <property type="evidence" value="ECO:0007669"/>
    <property type="project" value="InterPro"/>
</dbReference>
<dbReference type="RefSeq" id="WP_145230320.1">
    <property type="nucleotide sequence ID" value="NZ_VIVQ01000004.1"/>
</dbReference>